<dbReference type="EMBL" id="BOMG01000040">
    <property type="protein sequence ID" value="GID54365.1"/>
    <property type="molecule type" value="Genomic_DNA"/>
</dbReference>
<comment type="caution">
    <text evidence="1">The sequence shown here is derived from an EMBL/GenBank/DDBJ whole genome shotgun (WGS) entry which is preliminary data.</text>
</comment>
<evidence type="ECO:0000313" key="2">
    <source>
        <dbReference type="Proteomes" id="UP000612282"/>
    </source>
</evidence>
<protein>
    <submittedName>
        <fullName evidence="1">Uncharacterized protein</fullName>
    </submittedName>
</protein>
<evidence type="ECO:0000313" key="1">
    <source>
        <dbReference type="EMBL" id="GID54365.1"/>
    </source>
</evidence>
<sequence>MLPRAQSYAITFRRAAPRASPARATAGTVPISHAAVEAVPPIRVVKLAMITGRSDRRKKDLTASLRTIVTDIEDRKDS</sequence>
<keyword evidence="2" id="KW-1185">Reference proteome</keyword>
<organism evidence="1 2">
    <name type="scientific">Actinoplanes couchii</name>
    <dbReference type="NCBI Taxonomy" id="403638"/>
    <lineage>
        <taxon>Bacteria</taxon>
        <taxon>Bacillati</taxon>
        <taxon>Actinomycetota</taxon>
        <taxon>Actinomycetes</taxon>
        <taxon>Micromonosporales</taxon>
        <taxon>Micromonosporaceae</taxon>
        <taxon>Actinoplanes</taxon>
    </lineage>
</organism>
<proteinExistence type="predicted"/>
<name>A0ABQ3X772_9ACTN</name>
<reference evidence="1 2" key="1">
    <citation type="submission" date="2021-01" db="EMBL/GenBank/DDBJ databases">
        <title>Whole genome shotgun sequence of Actinoplanes couchii NBRC 106145.</title>
        <authorList>
            <person name="Komaki H."/>
            <person name="Tamura T."/>
        </authorList>
    </citation>
    <scope>NUCLEOTIDE SEQUENCE [LARGE SCALE GENOMIC DNA]</scope>
    <source>
        <strain evidence="1 2">NBRC 106145</strain>
    </source>
</reference>
<accession>A0ABQ3X772</accession>
<dbReference type="Proteomes" id="UP000612282">
    <property type="component" value="Unassembled WGS sequence"/>
</dbReference>
<gene>
    <name evidence="1" type="ORF">Aco03nite_027690</name>
</gene>